<feature type="compositionally biased region" description="Low complexity" evidence="5">
    <location>
        <begin position="245"/>
        <end position="255"/>
    </location>
</feature>
<evidence type="ECO:0000256" key="2">
    <source>
        <dbReference type="ARBA" id="ARBA00022771"/>
    </source>
</evidence>
<feature type="region of interest" description="Disordered" evidence="5">
    <location>
        <begin position="117"/>
        <end position="141"/>
    </location>
</feature>
<name>A0A5N6VCQ2_ASPTM</name>
<dbReference type="AlphaFoldDB" id="A0A5N6VCQ2"/>
<dbReference type="InterPro" id="IPR001841">
    <property type="entry name" value="Znf_RING"/>
</dbReference>
<gene>
    <name evidence="7" type="ORF">BDV40DRAFT_251187</name>
</gene>
<organism evidence="7 8">
    <name type="scientific">Aspergillus tamarii</name>
    <dbReference type="NCBI Taxonomy" id="41984"/>
    <lineage>
        <taxon>Eukaryota</taxon>
        <taxon>Fungi</taxon>
        <taxon>Dikarya</taxon>
        <taxon>Ascomycota</taxon>
        <taxon>Pezizomycotina</taxon>
        <taxon>Eurotiomycetes</taxon>
        <taxon>Eurotiomycetidae</taxon>
        <taxon>Eurotiales</taxon>
        <taxon>Aspergillaceae</taxon>
        <taxon>Aspergillus</taxon>
        <taxon>Aspergillus subgen. Circumdati</taxon>
    </lineage>
</organism>
<evidence type="ECO:0000256" key="1">
    <source>
        <dbReference type="ARBA" id="ARBA00022723"/>
    </source>
</evidence>
<feature type="domain" description="RING-type" evidence="6">
    <location>
        <begin position="272"/>
        <end position="336"/>
    </location>
</feature>
<evidence type="ECO:0000256" key="4">
    <source>
        <dbReference type="PROSITE-ProRule" id="PRU00175"/>
    </source>
</evidence>
<dbReference type="PANTHER" id="PTHR21540:SF0">
    <property type="entry name" value="PHD FAMILY PROTEIN"/>
    <property type="match status" value="1"/>
</dbReference>
<dbReference type="PANTHER" id="PTHR21540">
    <property type="entry name" value="RING FINGER AND SWIM DOMAIN-CONTAINING PROTEIN 2"/>
    <property type="match status" value="1"/>
</dbReference>
<dbReference type="InterPro" id="IPR011016">
    <property type="entry name" value="Znf_RING-CH"/>
</dbReference>
<feature type="region of interest" description="Disordered" evidence="5">
    <location>
        <begin position="231"/>
        <end position="262"/>
    </location>
</feature>
<keyword evidence="2 4" id="KW-0863">Zinc-finger</keyword>
<dbReference type="PROSITE" id="PS50089">
    <property type="entry name" value="ZF_RING_2"/>
    <property type="match status" value="1"/>
</dbReference>
<feature type="compositionally biased region" description="Polar residues" evidence="5">
    <location>
        <begin position="123"/>
        <end position="134"/>
    </location>
</feature>
<dbReference type="GO" id="GO:0008270">
    <property type="term" value="F:zinc ion binding"/>
    <property type="evidence" value="ECO:0007669"/>
    <property type="project" value="UniProtKB-KW"/>
</dbReference>
<keyword evidence="1" id="KW-0479">Metal-binding</keyword>
<dbReference type="Proteomes" id="UP000326950">
    <property type="component" value="Unassembled WGS sequence"/>
</dbReference>
<evidence type="ECO:0000259" key="6">
    <source>
        <dbReference type="PROSITE" id="PS50089"/>
    </source>
</evidence>
<dbReference type="OrthoDB" id="8062037at2759"/>
<dbReference type="SMART" id="SM00744">
    <property type="entry name" value="RINGv"/>
    <property type="match status" value="1"/>
</dbReference>
<dbReference type="GO" id="GO:0061630">
    <property type="term" value="F:ubiquitin protein ligase activity"/>
    <property type="evidence" value="ECO:0007669"/>
    <property type="project" value="InterPro"/>
</dbReference>
<keyword evidence="3" id="KW-0862">Zinc</keyword>
<protein>
    <recommendedName>
        <fullName evidence="6">RING-type domain-containing protein</fullName>
    </recommendedName>
</protein>
<keyword evidence="8" id="KW-1185">Reference proteome</keyword>
<dbReference type="EMBL" id="ML738585">
    <property type="protein sequence ID" value="KAE8168639.1"/>
    <property type="molecule type" value="Genomic_DNA"/>
</dbReference>
<dbReference type="InterPro" id="IPR013083">
    <property type="entry name" value="Znf_RING/FYVE/PHD"/>
</dbReference>
<evidence type="ECO:0000256" key="5">
    <source>
        <dbReference type="SAM" id="MobiDB-lite"/>
    </source>
</evidence>
<sequence>MPSPYSRPQVTFFPHLSEIIQLYPEEEPWCAGYAPSRGRRCHTSTNARNRKIAMCLLDDGTKDLYAGRDINGLLEDLAPYVLCTRFHKNQAPELATKWKSLVQRFLGACVFPPPTQRAAGERQQISSQGTSSRSVEIEHSHREKWLPVRIGESERLRTTRTALATSRGSLVNERVTQTANSTNGLRQHSGSSAAVSTQAITNRTRAVASYSQTDRQVTSAMVANRRLSSITTATIHETSSHVRPGRGSSSAPSSRTPLCSGNTTRRTIEGNCTICFDNLEKNARFGADDGAHHGAEDEGEQPELSWCKARCGVNYHAACIEKWLKTSPKSTCPTCRSEWRH</sequence>
<reference evidence="7 8" key="1">
    <citation type="submission" date="2019-04" db="EMBL/GenBank/DDBJ databases">
        <title>Friends and foes A comparative genomics study of 23 Aspergillus species from section Flavi.</title>
        <authorList>
            <consortium name="DOE Joint Genome Institute"/>
            <person name="Kjaerbolling I."/>
            <person name="Vesth T."/>
            <person name="Frisvad J.C."/>
            <person name="Nybo J.L."/>
            <person name="Theobald S."/>
            <person name="Kildgaard S."/>
            <person name="Isbrandt T."/>
            <person name="Kuo A."/>
            <person name="Sato A."/>
            <person name="Lyhne E.K."/>
            <person name="Kogle M.E."/>
            <person name="Wiebenga A."/>
            <person name="Kun R.S."/>
            <person name="Lubbers R.J."/>
            <person name="Makela M.R."/>
            <person name="Barry K."/>
            <person name="Chovatia M."/>
            <person name="Clum A."/>
            <person name="Daum C."/>
            <person name="Haridas S."/>
            <person name="He G."/>
            <person name="LaButti K."/>
            <person name="Lipzen A."/>
            <person name="Mondo S."/>
            <person name="Riley R."/>
            <person name="Salamov A."/>
            <person name="Simmons B.A."/>
            <person name="Magnuson J.K."/>
            <person name="Henrissat B."/>
            <person name="Mortensen U.H."/>
            <person name="Larsen T.O."/>
            <person name="Devries R.P."/>
            <person name="Grigoriev I.V."/>
            <person name="Machida M."/>
            <person name="Baker S.E."/>
            <person name="Andersen M.R."/>
        </authorList>
    </citation>
    <scope>NUCLEOTIDE SEQUENCE [LARGE SCALE GENOMIC DNA]</scope>
    <source>
        <strain evidence="7 8">CBS 117626</strain>
    </source>
</reference>
<evidence type="ECO:0000313" key="8">
    <source>
        <dbReference type="Proteomes" id="UP000326950"/>
    </source>
</evidence>
<evidence type="ECO:0000313" key="7">
    <source>
        <dbReference type="EMBL" id="KAE8168639.1"/>
    </source>
</evidence>
<dbReference type="InterPro" id="IPR039903">
    <property type="entry name" value="Zswim2"/>
</dbReference>
<accession>A0A5N6VCQ2</accession>
<proteinExistence type="predicted"/>
<dbReference type="Gene3D" id="3.30.40.10">
    <property type="entry name" value="Zinc/RING finger domain, C3HC4 (zinc finger)"/>
    <property type="match status" value="1"/>
</dbReference>
<dbReference type="SUPFAM" id="SSF57850">
    <property type="entry name" value="RING/U-box"/>
    <property type="match status" value="1"/>
</dbReference>
<evidence type="ECO:0000256" key="3">
    <source>
        <dbReference type="ARBA" id="ARBA00022833"/>
    </source>
</evidence>